<name>A0A1A5XIA2_9BURK</name>
<protein>
    <submittedName>
        <fullName evidence="2">Nucleotide-binding universal stress protein, UspA family</fullName>
    </submittedName>
</protein>
<dbReference type="Proteomes" id="UP000183529">
    <property type="component" value="Unassembled WGS sequence"/>
</dbReference>
<organism evidence="2 3">
    <name type="scientific">Paraburkholderia tropica</name>
    <dbReference type="NCBI Taxonomy" id="92647"/>
    <lineage>
        <taxon>Bacteria</taxon>
        <taxon>Pseudomonadati</taxon>
        <taxon>Pseudomonadota</taxon>
        <taxon>Betaproteobacteria</taxon>
        <taxon>Burkholderiales</taxon>
        <taxon>Burkholderiaceae</taxon>
        <taxon>Paraburkholderia</taxon>
    </lineage>
</organism>
<dbReference type="CDD" id="cd00293">
    <property type="entry name" value="USP-like"/>
    <property type="match status" value="1"/>
</dbReference>
<comment type="caution">
    <text evidence="2">The sequence shown here is derived from an EMBL/GenBank/DDBJ whole genome shotgun (WGS) entry which is preliminary data.</text>
</comment>
<dbReference type="SUPFAM" id="SSF52402">
    <property type="entry name" value="Adenine nucleotide alpha hydrolases-like"/>
    <property type="match status" value="1"/>
</dbReference>
<evidence type="ECO:0000313" key="3">
    <source>
        <dbReference type="Proteomes" id="UP000183529"/>
    </source>
</evidence>
<evidence type="ECO:0000313" key="2">
    <source>
        <dbReference type="EMBL" id="SEK12666.1"/>
    </source>
</evidence>
<gene>
    <name evidence="2" type="ORF">SAMN05216550_12290</name>
</gene>
<dbReference type="InterPro" id="IPR006016">
    <property type="entry name" value="UspA"/>
</dbReference>
<evidence type="ECO:0000259" key="1">
    <source>
        <dbReference type="Pfam" id="PF00582"/>
    </source>
</evidence>
<dbReference type="Pfam" id="PF00582">
    <property type="entry name" value="Usp"/>
    <property type="match status" value="1"/>
</dbReference>
<dbReference type="Gene3D" id="3.40.50.620">
    <property type="entry name" value="HUPs"/>
    <property type="match status" value="1"/>
</dbReference>
<dbReference type="AlphaFoldDB" id="A0A1A5XIA2"/>
<sequence>MSPFAKLLLVYDGSAEAQAALERCAQLSLALSAQVDVMSVVDAESANAHCAGLLSDLAFHRLEELARSTLDHAVRQLTGDGIVASGYVSFGRLNDVVLRHTQAFNPDLVVVGHRAQARRSRWWGSRSAHHELTERLGGTTIVTVTLPGT</sequence>
<proteinExistence type="predicted"/>
<feature type="domain" description="UspA" evidence="1">
    <location>
        <begin position="5"/>
        <end position="125"/>
    </location>
</feature>
<dbReference type="InterPro" id="IPR014729">
    <property type="entry name" value="Rossmann-like_a/b/a_fold"/>
</dbReference>
<reference evidence="2 3" key="1">
    <citation type="submission" date="2016-10" db="EMBL/GenBank/DDBJ databases">
        <authorList>
            <person name="Varghese N."/>
            <person name="Submissions S."/>
        </authorList>
    </citation>
    <scope>NUCLEOTIDE SEQUENCE [LARGE SCALE GENOMIC DNA]</scope>
    <source>
        <strain evidence="2 3">LMG 22274</strain>
    </source>
</reference>
<dbReference type="RefSeq" id="WP_065058860.1">
    <property type="nucleotide sequence ID" value="NZ_CADFGN010000001.1"/>
</dbReference>
<dbReference type="EMBL" id="FNZM01000022">
    <property type="protein sequence ID" value="SEK12666.1"/>
    <property type="molecule type" value="Genomic_DNA"/>
</dbReference>
<accession>A0A1A5XIA2</accession>